<evidence type="ECO:0000313" key="1">
    <source>
        <dbReference type="EMBL" id="GLB39878.1"/>
    </source>
</evidence>
<dbReference type="AlphaFoldDB" id="A0A9P3UNP2"/>
<dbReference type="Proteomes" id="UP001063166">
    <property type="component" value="Unassembled WGS sequence"/>
</dbReference>
<keyword evidence="2" id="KW-1185">Reference proteome</keyword>
<comment type="caution">
    <text evidence="1">The sequence shown here is derived from an EMBL/GenBank/DDBJ whole genome shotgun (WGS) entry which is preliminary data.</text>
</comment>
<reference evidence="1" key="1">
    <citation type="submission" date="2022-07" db="EMBL/GenBank/DDBJ databases">
        <title>The genome of Lyophyllum shimeji provides insight into the initial evolution of ectomycorrhizal fungal genome.</title>
        <authorList>
            <person name="Kobayashi Y."/>
            <person name="Shibata T."/>
            <person name="Hirakawa H."/>
            <person name="Shigenobu S."/>
            <person name="Nishiyama T."/>
            <person name="Yamada A."/>
            <person name="Hasebe M."/>
            <person name="Kawaguchi M."/>
        </authorList>
    </citation>
    <scope>NUCLEOTIDE SEQUENCE</scope>
    <source>
        <strain evidence="1">AT787</strain>
    </source>
</reference>
<proteinExistence type="predicted"/>
<gene>
    <name evidence="1" type="ORF">LshimejAT787_0703880</name>
</gene>
<protein>
    <submittedName>
        <fullName evidence="1">Uncharacterized protein</fullName>
    </submittedName>
</protein>
<evidence type="ECO:0000313" key="2">
    <source>
        <dbReference type="Proteomes" id="UP001063166"/>
    </source>
</evidence>
<dbReference type="EMBL" id="BRPK01000007">
    <property type="protein sequence ID" value="GLB39878.1"/>
    <property type="molecule type" value="Genomic_DNA"/>
</dbReference>
<organism evidence="1 2">
    <name type="scientific">Lyophyllum shimeji</name>
    <name type="common">Hon-shimeji</name>
    <name type="synonym">Tricholoma shimeji</name>
    <dbReference type="NCBI Taxonomy" id="47721"/>
    <lineage>
        <taxon>Eukaryota</taxon>
        <taxon>Fungi</taxon>
        <taxon>Dikarya</taxon>
        <taxon>Basidiomycota</taxon>
        <taxon>Agaricomycotina</taxon>
        <taxon>Agaricomycetes</taxon>
        <taxon>Agaricomycetidae</taxon>
        <taxon>Agaricales</taxon>
        <taxon>Tricholomatineae</taxon>
        <taxon>Lyophyllaceae</taxon>
        <taxon>Lyophyllum</taxon>
    </lineage>
</organism>
<dbReference type="OrthoDB" id="3039544at2759"/>
<name>A0A9P3UNP2_LYOSH</name>
<sequence length="205" mass="22777">MAQPPVRVYYTCPFSQPAKEHLESLLSNVSEWTSFSSVPYNPAHNGLSPSQLFQHLGNTFSETSYALIADQRTATELEGSAPTDPTLTVAAAWQITPGDEWDLYRGPQDLDSMPEDQRIALLRGLAEQRANQEAQESGGEEWFWEPNSEQRGIDAVLWQVKSVRADLAGAVYICSVYAVKDIRDMHLYFKRTADTSGGVFHPPAA</sequence>
<accession>A0A9P3UNP2</accession>